<keyword evidence="7" id="KW-0675">Receptor</keyword>
<dbReference type="GeneID" id="106812800"/>
<sequence>MVHRPMDLQILHPLRKPPMNRTNPCQKNGGCTNLCLLNMEGGRTCACPKSFVLSEEDNSTCIANCTSSQFECASTYLCIPRWWRCDGQDDCGDGSDEPADCPVFSCTPGEFQCNNSACVRPRQICDGADDCGDGSDEVKCAEHTCLSTQFKCEGQNICIPLAWKCDGHPHCANGTDELDCEMTCSPKQFRCDSGQCIPNVWVCDNDNDCMEDGADERANCTDRQCPDDYQKCPDTGRCIPLSWVCDGDEDCADNLSTGKRKSKF</sequence>
<name>A0ABM1EJ90_PRICU</name>
<dbReference type="PROSITE" id="PS50068">
    <property type="entry name" value="LDLRA_2"/>
    <property type="match status" value="5"/>
</dbReference>
<dbReference type="InterPro" id="IPR011042">
    <property type="entry name" value="6-blade_b-propeller_TolB-like"/>
</dbReference>
<dbReference type="InterPro" id="IPR036055">
    <property type="entry name" value="LDL_receptor-like_sf"/>
</dbReference>
<protein>
    <submittedName>
        <fullName evidence="11">Prolow-density lipoprotein receptor-related protein 1-like</fullName>
    </submittedName>
</protein>
<keyword evidence="3" id="KW-0677">Repeat</keyword>
<accession>A0ABM1EJ90</accession>
<organism evidence="10 11">
    <name type="scientific">Priapulus caudatus</name>
    <name type="common">Priapulid worm</name>
    <dbReference type="NCBI Taxonomy" id="37621"/>
    <lineage>
        <taxon>Eukaryota</taxon>
        <taxon>Metazoa</taxon>
        <taxon>Ecdysozoa</taxon>
        <taxon>Scalidophora</taxon>
        <taxon>Priapulida</taxon>
        <taxon>Priapulimorpha</taxon>
        <taxon>Priapulimorphida</taxon>
        <taxon>Priapulidae</taxon>
        <taxon>Priapulus</taxon>
    </lineage>
</organism>
<dbReference type="PRINTS" id="PR00261">
    <property type="entry name" value="LDLRECEPTOR"/>
</dbReference>
<evidence type="ECO:0000256" key="6">
    <source>
        <dbReference type="ARBA" id="ARBA00023157"/>
    </source>
</evidence>
<dbReference type="Proteomes" id="UP000695022">
    <property type="component" value="Unplaced"/>
</dbReference>
<dbReference type="InterPro" id="IPR023415">
    <property type="entry name" value="LDLR_class-A_CS"/>
</dbReference>
<gene>
    <name evidence="11" type="primary">LOC106812800</name>
</gene>
<feature type="disulfide bond" evidence="9">
    <location>
        <begin position="165"/>
        <end position="180"/>
    </location>
</feature>
<keyword evidence="10" id="KW-1185">Reference proteome</keyword>
<comment type="subcellular location">
    <subcellularLocation>
        <location evidence="1">Membrane</location>
        <topology evidence="1">Single-pass membrane protein</topology>
    </subcellularLocation>
</comment>
<dbReference type="Gene3D" id="4.10.400.10">
    <property type="entry name" value="Low-density Lipoprotein Receptor"/>
    <property type="match status" value="5"/>
</dbReference>
<feature type="disulfide bond" evidence="9">
    <location>
        <begin position="106"/>
        <end position="118"/>
    </location>
</feature>
<evidence type="ECO:0000256" key="9">
    <source>
        <dbReference type="PROSITE-ProRule" id="PRU00124"/>
    </source>
</evidence>
<keyword evidence="6 9" id="KW-1015">Disulfide bond</keyword>
<evidence type="ECO:0000256" key="8">
    <source>
        <dbReference type="ARBA" id="ARBA00023180"/>
    </source>
</evidence>
<keyword evidence="4" id="KW-1133">Transmembrane helix</keyword>
<evidence type="ECO:0000313" key="10">
    <source>
        <dbReference type="Proteomes" id="UP000695022"/>
    </source>
</evidence>
<dbReference type="PANTHER" id="PTHR22722">
    <property type="entry name" value="LOW-DENSITY LIPOPROTEIN RECEPTOR-RELATED PROTEIN 2-RELATED"/>
    <property type="match status" value="1"/>
</dbReference>
<dbReference type="PANTHER" id="PTHR22722:SF15">
    <property type="entry name" value="LOW-DENSITY LIPOPROTEIN RECEPTOR-RELATED"/>
    <property type="match status" value="1"/>
</dbReference>
<keyword evidence="5" id="KW-0472">Membrane</keyword>
<keyword evidence="2" id="KW-0812">Transmembrane</keyword>
<dbReference type="RefSeq" id="XP_014672261.1">
    <property type="nucleotide sequence ID" value="XM_014816775.1"/>
</dbReference>
<proteinExistence type="predicted"/>
<dbReference type="SUPFAM" id="SSF57424">
    <property type="entry name" value="LDL receptor-like module"/>
    <property type="match status" value="5"/>
</dbReference>
<dbReference type="CDD" id="cd00112">
    <property type="entry name" value="LDLa"/>
    <property type="match status" value="5"/>
</dbReference>
<evidence type="ECO:0000256" key="2">
    <source>
        <dbReference type="ARBA" id="ARBA00022692"/>
    </source>
</evidence>
<dbReference type="Gene3D" id="2.120.10.30">
    <property type="entry name" value="TolB, C-terminal domain"/>
    <property type="match status" value="1"/>
</dbReference>
<dbReference type="Pfam" id="PF00057">
    <property type="entry name" value="Ldl_recept_a"/>
    <property type="match status" value="5"/>
</dbReference>
<feature type="disulfide bond" evidence="9">
    <location>
        <begin position="113"/>
        <end position="131"/>
    </location>
</feature>
<feature type="disulfide bond" evidence="9">
    <location>
        <begin position="191"/>
        <end position="209"/>
    </location>
</feature>
<evidence type="ECO:0000256" key="7">
    <source>
        <dbReference type="ARBA" id="ARBA00023170"/>
    </source>
</evidence>
<feature type="disulfide bond" evidence="9">
    <location>
        <begin position="184"/>
        <end position="196"/>
    </location>
</feature>
<evidence type="ECO:0000256" key="5">
    <source>
        <dbReference type="ARBA" id="ARBA00023136"/>
    </source>
</evidence>
<comment type="caution">
    <text evidence="9">Lacks conserved residue(s) required for the propagation of feature annotation.</text>
</comment>
<dbReference type="PROSITE" id="PS01209">
    <property type="entry name" value="LDLRA_1"/>
    <property type="match status" value="1"/>
</dbReference>
<evidence type="ECO:0000256" key="3">
    <source>
        <dbReference type="ARBA" id="ARBA00022737"/>
    </source>
</evidence>
<evidence type="ECO:0000313" key="11">
    <source>
        <dbReference type="RefSeq" id="XP_014672261.1"/>
    </source>
</evidence>
<dbReference type="InterPro" id="IPR051221">
    <property type="entry name" value="LDLR-related"/>
</dbReference>
<feature type="disulfide bond" evidence="9">
    <location>
        <begin position="125"/>
        <end position="140"/>
    </location>
</feature>
<dbReference type="SMART" id="SM00192">
    <property type="entry name" value="LDLa"/>
    <property type="match status" value="5"/>
</dbReference>
<evidence type="ECO:0000256" key="4">
    <source>
        <dbReference type="ARBA" id="ARBA00022989"/>
    </source>
</evidence>
<reference evidence="11" key="1">
    <citation type="submission" date="2025-08" db="UniProtKB">
        <authorList>
            <consortium name="RefSeq"/>
        </authorList>
    </citation>
    <scope>IDENTIFICATION</scope>
</reference>
<evidence type="ECO:0000256" key="1">
    <source>
        <dbReference type="ARBA" id="ARBA00004167"/>
    </source>
</evidence>
<dbReference type="InterPro" id="IPR002172">
    <property type="entry name" value="LDrepeatLR_classA_rpt"/>
</dbReference>
<keyword evidence="8" id="KW-0325">Glycoprotein</keyword>